<dbReference type="GO" id="GO:1904680">
    <property type="term" value="F:peptide transmembrane transporter activity"/>
    <property type="evidence" value="ECO:0007669"/>
    <property type="project" value="TreeGrafter"/>
</dbReference>
<dbReference type="Proteomes" id="UP000475532">
    <property type="component" value="Unassembled WGS sequence"/>
</dbReference>
<proteinExistence type="predicted"/>
<dbReference type="InterPro" id="IPR000914">
    <property type="entry name" value="SBP_5_dom"/>
</dbReference>
<evidence type="ECO:0000313" key="3">
    <source>
        <dbReference type="EMBL" id="NEA28482.1"/>
    </source>
</evidence>
<dbReference type="Gene3D" id="3.40.190.10">
    <property type="entry name" value="Periplasmic binding protein-like II"/>
    <property type="match status" value="1"/>
</dbReference>
<dbReference type="Gene3D" id="3.10.105.10">
    <property type="entry name" value="Dipeptide-binding Protein, Domain 3"/>
    <property type="match status" value="1"/>
</dbReference>
<dbReference type="GO" id="GO:0042597">
    <property type="term" value="C:periplasmic space"/>
    <property type="evidence" value="ECO:0007669"/>
    <property type="project" value="UniProtKB-ARBA"/>
</dbReference>
<name>A0A6L9QU61_9ACTN</name>
<dbReference type="InterPro" id="IPR039424">
    <property type="entry name" value="SBP_5"/>
</dbReference>
<reference evidence="3 4" key="1">
    <citation type="submission" date="2020-01" db="EMBL/GenBank/DDBJ databases">
        <title>Insect and environment-associated Actinomycetes.</title>
        <authorList>
            <person name="Currrie C."/>
            <person name="Chevrette M."/>
            <person name="Carlson C."/>
            <person name="Stubbendieck R."/>
            <person name="Wendt-Pienkowski E."/>
        </authorList>
    </citation>
    <scope>NUCLEOTIDE SEQUENCE [LARGE SCALE GENOMIC DNA]</scope>
    <source>
        <strain evidence="3 4">SID10258</strain>
    </source>
</reference>
<dbReference type="EMBL" id="JAAGLI010001060">
    <property type="protein sequence ID" value="NEA28482.1"/>
    <property type="molecule type" value="Genomic_DNA"/>
</dbReference>
<dbReference type="Pfam" id="PF00496">
    <property type="entry name" value="SBP_bac_5"/>
    <property type="match status" value="1"/>
</dbReference>
<evidence type="ECO:0000256" key="1">
    <source>
        <dbReference type="SAM" id="SignalP"/>
    </source>
</evidence>
<sequence length="515" mass="55199">MAVRRRRGFAALVGIVSLAGVLAANGCTSADSSSAAKGGTAKDDLVLGIEKDIPGWDLAKLLPGSVGWASRAVYDSIFNCDENGRIQPNIAQSYEFTDNNTKLTLHIRPGMKFTDGTPVDGAAVKASLEYLVKSPGGQSFLGGAKVASPDASTVVVTTPKPKSFLTTYLCQATGAVASAEYLKSGKLDQAPVGSGPYVYDRSASTPGSVYVFTKNPDNWDAAHYPYRKITLKVLTDLTARVNALKTGQIAGAITDASAQKQLKSSGMSRIVQQGQWAGLLITDRKGKIVPALGDVRVRRAVNMAFDKAAIAQKLYQGEAEPTAQIFRKNSAAWIPDLKDPYGYDIAAARKLMADAGYADGFSVKIPYIAGSGLDAAMPVLIQSLKELNIKAEQATLTGPNALLDLLSGKFPIIFWPLGNHGDSRLTFDGAVTPTAVWNTSKVTDPKIDRLWSTILTTQGDASAAAQQDLNRYLIDQAWFAPWVYVNSFFSYNPDKLRITKSTDLNQLAPQLSDFQ</sequence>
<dbReference type="SUPFAM" id="SSF53850">
    <property type="entry name" value="Periplasmic binding protein-like II"/>
    <property type="match status" value="1"/>
</dbReference>
<dbReference type="PIRSF" id="PIRSF002741">
    <property type="entry name" value="MppA"/>
    <property type="match status" value="1"/>
</dbReference>
<evidence type="ECO:0000313" key="4">
    <source>
        <dbReference type="Proteomes" id="UP000475532"/>
    </source>
</evidence>
<feature type="chain" id="PRO_5038668211" evidence="1">
    <location>
        <begin position="24"/>
        <end position="515"/>
    </location>
</feature>
<accession>A0A6L9QU61</accession>
<keyword evidence="1" id="KW-0732">Signal</keyword>
<dbReference type="RefSeq" id="WP_163062922.1">
    <property type="nucleotide sequence ID" value="NZ_JAAGLI010001060.1"/>
</dbReference>
<protein>
    <submittedName>
        <fullName evidence="3">ABC transporter substrate-binding protein</fullName>
    </submittedName>
</protein>
<dbReference type="GO" id="GO:0015833">
    <property type="term" value="P:peptide transport"/>
    <property type="evidence" value="ECO:0007669"/>
    <property type="project" value="TreeGrafter"/>
</dbReference>
<feature type="domain" description="Solute-binding protein family 5" evidence="2">
    <location>
        <begin position="86"/>
        <end position="418"/>
    </location>
</feature>
<comment type="caution">
    <text evidence="3">The sequence shown here is derived from an EMBL/GenBank/DDBJ whole genome shotgun (WGS) entry which is preliminary data.</text>
</comment>
<organism evidence="3 4">
    <name type="scientific">Actinomadura bangladeshensis</name>
    <dbReference type="NCBI Taxonomy" id="453573"/>
    <lineage>
        <taxon>Bacteria</taxon>
        <taxon>Bacillati</taxon>
        <taxon>Actinomycetota</taxon>
        <taxon>Actinomycetes</taxon>
        <taxon>Streptosporangiales</taxon>
        <taxon>Thermomonosporaceae</taxon>
        <taxon>Actinomadura</taxon>
    </lineage>
</organism>
<gene>
    <name evidence="3" type="ORF">G3I70_39190</name>
</gene>
<feature type="signal peptide" evidence="1">
    <location>
        <begin position="1"/>
        <end position="23"/>
    </location>
</feature>
<dbReference type="GO" id="GO:0043190">
    <property type="term" value="C:ATP-binding cassette (ABC) transporter complex"/>
    <property type="evidence" value="ECO:0007669"/>
    <property type="project" value="InterPro"/>
</dbReference>
<evidence type="ECO:0000259" key="2">
    <source>
        <dbReference type="Pfam" id="PF00496"/>
    </source>
</evidence>
<dbReference type="InterPro" id="IPR030678">
    <property type="entry name" value="Peptide/Ni-bd"/>
</dbReference>
<dbReference type="PANTHER" id="PTHR30290">
    <property type="entry name" value="PERIPLASMIC BINDING COMPONENT OF ABC TRANSPORTER"/>
    <property type="match status" value="1"/>
</dbReference>
<dbReference type="AlphaFoldDB" id="A0A6L9QU61"/>